<proteinExistence type="predicted"/>
<dbReference type="SMART" id="SM00086">
    <property type="entry name" value="PAC"/>
    <property type="match status" value="5"/>
</dbReference>
<dbReference type="Pfam" id="PF00990">
    <property type="entry name" value="GGDEF"/>
    <property type="match status" value="2"/>
</dbReference>
<evidence type="ECO:0000259" key="2">
    <source>
        <dbReference type="PROSITE" id="PS50113"/>
    </source>
</evidence>
<dbReference type="InterPro" id="IPR043128">
    <property type="entry name" value="Rev_trsase/Diguanyl_cyclase"/>
</dbReference>
<dbReference type="InterPro" id="IPR000014">
    <property type="entry name" value="PAS"/>
</dbReference>
<dbReference type="EMBL" id="FQVY01000001">
    <property type="protein sequence ID" value="SHF68315.1"/>
    <property type="molecule type" value="Genomic_DNA"/>
</dbReference>
<dbReference type="SUPFAM" id="SSF55785">
    <property type="entry name" value="PYP-like sensor domain (PAS domain)"/>
    <property type="match status" value="6"/>
</dbReference>
<evidence type="ECO:0000259" key="3">
    <source>
        <dbReference type="PROSITE" id="PS50883"/>
    </source>
</evidence>
<name>A0AAQ1MB32_9FIRM</name>
<feature type="domain" description="PAS" evidence="1">
    <location>
        <begin position="1002"/>
        <end position="1047"/>
    </location>
</feature>
<dbReference type="Pfam" id="PF08447">
    <property type="entry name" value="PAS_3"/>
    <property type="match status" value="4"/>
</dbReference>
<dbReference type="InterPro" id="IPR035965">
    <property type="entry name" value="PAS-like_dom_sf"/>
</dbReference>
<dbReference type="SUPFAM" id="SSF141868">
    <property type="entry name" value="EAL domain-like"/>
    <property type="match status" value="1"/>
</dbReference>
<feature type="domain" description="PAC" evidence="2">
    <location>
        <begin position="767"/>
        <end position="818"/>
    </location>
</feature>
<dbReference type="NCBIfam" id="TIGR00254">
    <property type="entry name" value="GGDEF"/>
    <property type="match status" value="2"/>
</dbReference>
<dbReference type="Proteomes" id="UP000184089">
    <property type="component" value="Unassembled WGS sequence"/>
</dbReference>
<evidence type="ECO:0000259" key="1">
    <source>
        <dbReference type="PROSITE" id="PS50112"/>
    </source>
</evidence>
<dbReference type="Gene3D" id="3.20.20.450">
    <property type="entry name" value="EAL domain"/>
    <property type="match status" value="1"/>
</dbReference>
<dbReference type="InterPro" id="IPR052155">
    <property type="entry name" value="Biofilm_reg_signaling"/>
</dbReference>
<dbReference type="Gene3D" id="3.30.70.270">
    <property type="match status" value="2"/>
</dbReference>
<feature type="domain" description="GGDEF" evidence="4">
    <location>
        <begin position="273"/>
        <end position="401"/>
    </location>
</feature>
<dbReference type="PROSITE" id="PS50887">
    <property type="entry name" value="GGDEF"/>
    <property type="match status" value="2"/>
</dbReference>
<dbReference type="CDD" id="cd01948">
    <property type="entry name" value="EAL"/>
    <property type="match status" value="1"/>
</dbReference>
<dbReference type="CDD" id="cd00130">
    <property type="entry name" value="PAS"/>
    <property type="match status" value="3"/>
</dbReference>
<dbReference type="InterPro" id="IPR029787">
    <property type="entry name" value="Nucleotide_cyclase"/>
</dbReference>
<accession>A0AAQ1MB32</accession>
<organism evidence="5 6">
    <name type="scientific">Bittarella massiliensis</name>
    <name type="common">ex Durand et al. 2017</name>
    <dbReference type="NCBI Taxonomy" id="1720313"/>
    <lineage>
        <taxon>Bacteria</taxon>
        <taxon>Bacillati</taxon>
        <taxon>Bacillota</taxon>
        <taxon>Clostridia</taxon>
        <taxon>Eubacteriales</taxon>
        <taxon>Oscillospiraceae</taxon>
        <taxon>Bittarella (ex Durand et al. 2017)</taxon>
    </lineage>
</organism>
<dbReference type="PROSITE" id="PS50112">
    <property type="entry name" value="PAS"/>
    <property type="match status" value="1"/>
</dbReference>
<dbReference type="InterPro" id="IPR035919">
    <property type="entry name" value="EAL_sf"/>
</dbReference>
<dbReference type="PANTHER" id="PTHR44757">
    <property type="entry name" value="DIGUANYLATE CYCLASE DGCP"/>
    <property type="match status" value="1"/>
</dbReference>
<feature type="domain" description="EAL" evidence="3">
    <location>
        <begin position="410"/>
        <end position="665"/>
    </location>
</feature>
<evidence type="ECO:0000313" key="6">
    <source>
        <dbReference type="Proteomes" id="UP000184089"/>
    </source>
</evidence>
<sequence length="1704" mass="192484">MDRQTGGSETAIYVIDRDHRIVHFNRALGEIFPELRLGQSCYRALCREEGPCPGCPLHGGQGEGTVFYNKWLRRWVEVSTGKLEWPGKGECDIVLAREIQEDNKGLFYGLTSLSVYDELFELDLGEDRYRILYHEGDKYLLPALEGRLTHLVGEASEGMVHPDDRAAFLRFWSLEDLLERLAGEGSIKGEFRKHCTDGGWRWVLQTVVPLRRAAGEGQIVLCFVQDIDSQKRRELEEATAALAPAVVDPLTGLYNRAAFFAAADGAVAAGSGSPLCVVAVDIEHFKLFNEWHGRSVGDDFLAAVAACLRALATDRGGIAGYMGDDDFCLLLPDAPEALDELETRVSEVARSRGGNAGFLPAFGVCGVEDPALPVRTLYDRAALALASVKGNYARRLCRYGAGMMRRMEEEHHLLSEVQRGLERGEFTFYLQPKCNMKTGKIVGFESLVRWQHPQRGLVAPGAFLPLMEKNGFIANLDRPLWEGVCAKMREWLDRGFRPVPVSVNVSRVDLYTMDVAACFQQLVERYRLDPHLIAIEITESAYAEEFDIITEAVSRLRQAGFTVLMDDFGSGYSSLNMLKDVNVDVLKIDMKFLEMREQSAGKGSGILEAIVGMARLMGLRVVAEGVETPEQAGFLLEIGCQYGQGYHFARPMPIAEAEALLADEGNFDYRGIHTKRMGMLQIRELLNENLFSEILLNNILGGIAFYDVCGDQVEPMQVNEQYYRVTGTTPEGMEERRGRTMESVYSEDREVALDIFRRAHASPLNGAEGDFRYLTEEGDTIWLHLRTFFLREQLGHRLYYGSVSDVSEQKRQEEQLASSQQALSAVVGVAENDESFMQLAEENRRAAASIFAQMSPGGMIGGYCEEGFPLYFANREMVRLLGYDSYDEFAAAIGHRVQNTIHPDDLAAVTRDIGPRYYPGLEYTTTYRMPRKDGSWFWTLDKGRVIEAEDGRLAIVSACTDISQTMAAQQRLAERNAFLLEQNRELDFLNHALPGAYHRCDDDPGYSFLYISDQFLEMFGFTREEIGERFDNQFLEMVHPDDRALVQMGGDNLQREGMGRSMEYRMCGKDGYRWVIDQSRYMEYEGKRFFQGMVVDITETVELRDKMRLLMAHTPENIFLLKVRGERERVRVIADGLFRDLGGRPGQFEEMLRTRRYEGYLAPGDWQRLRGEMVAAVAARGEFHQVARLDLPSGRRAWVSLDGRCIEQGEGEVTYLCTNRDVTTVKEKERELWLAGQKLSSILRQAGIDSWDWDLRTGALTFSTTCGRAVIERILGRPVAGEDQRVAGFAGRLLAHPGLPEGHRERIAAYLRSFEGGRDRERFACEFPVTGADGELCWLHTAGETICDGEGRPARAVGYYRDITREKNESLKSREDRKILELLRGQAVYDFRANLQQNTVSVGKDGRAWRTDTGYRGGSCFEELLDHVGRQLVLPSFRKEFAAFCDRERLLECYRQGQQLASMDYQRLYRGQANWMRLMVHLAELEGSPDVFAYLFVMDIDRQKRQELKLTQLAEIDALTGLYNRRAAIPKIEEYLAAQREESAALLMFDLDNFKLANDVFGHAYGDSMIAQNAERLRGFFRGEDILCRVGGDEFLVLCKNIREEDVIRKLDAVVRSMVVSYKAQDHTIVFSISAGFAMAPEQGRTFDELYQKADMALFSAKMGGKNAFYKYHSDMKSVRYELAGKGMPPTPRGELDGAPESAG</sequence>
<gene>
    <name evidence="5" type="ORF">SAMN05444424_0321</name>
</gene>
<comment type="caution">
    <text evidence="5">The sequence shown here is derived from an EMBL/GenBank/DDBJ whole genome shotgun (WGS) entry which is preliminary data.</text>
</comment>
<feature type="domain" description="GGDEF" evidence="4">
    <location>
        <begin position="1542"/>
        <end position="1674"/>
    </location>
</feature>
<dbReference type="InterPro" id="IPR000700">
    <property type="entry name" value="PAS-assoc_C"/>
</dbReference>
<dbReference type="RefSeq" id="WP_021658772.1">
    <property type="nucleotide sequence ID" value="NZ_FQVY01000001.1"/>
</dbReference>
<feature type="domain" description="PAC" evidence="2">
    <location>
        <begin position="1323"/>
        <end position="1375"/>
    </location>
</feature>
<dbReference type="SUPFAM" id="SSF55073">
    <property type="entry name" value="Nucleotide cyclase"/>
    <property type="match status" value="2"/>
</dbReference>
<evidence type="ECO:0000313" key="5">
    <source>
        <dbReference type="EMBL" id="SHF68315.1"/>
    </source>
</evidence>
<protein>
    <submittedName>
        <fullName evidence="5">PAS domain S-box-containing protein/diguanylate cyclase (GGDEF) domain-containing protein</fullName>
    </submittedName>
</protein>
<dbReference type="Pfam" id="PF00563">
    <property type="entry name" value="EAL"/>
    <property type="match status" value="1"/>
</dbReference>
<feature type="domain" description="PAC" evidence="2">
    <location>
        <begin position="923"/>
        <end position="974"/>
    </location>
</feature>
<reference evidence="6" key="1">
    <citation type="submission" date="2016-11" db="EMBL/GenBank/DDBJ databases">
        <authorList>
            <person name="Jaros S."/>
            <person name="Januszkiewicz K."/>
            <person name="Wedrychowicz H."/>
        </authorList>
    </citation>
    <scope>NUCLEOTIDE SEQUENCE [LARGE SCALE GENOMIC DNA]</scope>
    <source>
        <strain evidence="6">DSM 4029</strain>
    </source>
</reference>
<dbReference type="PROSITE" id="PS50113">
    <property type="entry name" value="PAC"/>
    <property type="match status" value="4"/>
</dbReference>
<feature type="domain" description="PAC" evidence="2">
    <location>
        <begin position="187"/>
        <end position="239"/>
    </location>
</feature>
<dbReference type="NCBIfam" id="TIGR00229">
    <property type="entry name" value="sensory_box"/>
    <property type="match status" value="4"/>
</dbReference>
<dbReference type="InterPro" id="IPR001610">
    <property type="entry name" value="PAC"/>
</dbReference>
<dbReference type="InterPro" id="IPR001633">
    <property type="entry name" value="EAL_dom"/>
</dbReference>
<evidence type="ECO:0000259" key="4">
    <source>
        <dbReference type="PROSITE" id="PS50887"/>
    </source>
</evidence>
<dbReference type="SMART" id="SM00267">
    <property type="entry name" value="GGDEF"/>
    <property type="match status" value="2"/>
</dbReference>
<dbReference type="PROSITE" id="PS50883">
    <property type="entry name" value="EAL"/>
    <property type="match status" value="1"/>
</dbReference>
<dbReference type="Gene3D" id="3.30.450.20">
    <property type="entry name" value="PAS domain"/>
    <property type="match status" value="6"/>
</dbReference>
<dbReference type="InterPro" id="IPR000160">
    <property type="entry name" value="GGDEF_dom"/>
</dbReference>
<dbReference type="SMART" id="SM00052">
    <property type="entry name" value="EAL"/>
    <property type="match status" value="1"/>
</dbReference>
<dbReference type="InterPro" id="IPR013655">
    <property type="entry name" value="PAS_fold_3"/>
</dbReference>
<dbReference type="SMART" id="SM00091">
    <property type="entry name" value="PAS"/>
    <property type="match status" value="1"/>
</dbReference>
<dbReference type="PANTHER" id="PTHR44757:SF2">
    <property type="entry name" value="BIOFILM ARCHITECTURE MAINTENANCE PROTEIN MBAA"/>
    <property type="match status" value="1"/>
</dbReference>
<dbReference type="CDD" id="cd01949">
    <property type="entry name" value="GGDEF"/>
    <property type="match status" value="2"/>
</dbReference>